<dbReference type="EMBL" id="MU001638">
    <property type="protein sequence ID" value="KAF2481560.1"/>
    <property type="molecule type" value="Genomic_DNA"/>
</dbReference>
<dbReference type="PRINTS" id="PR00081">
    <property type="entry name" value="GDHRDH"/>
</dbReference>
<keyword evidence="3" id="KW-0560">Oxidoreductase</keyword>
<gene>
    <name evidence="5" type="ORF">BDY17DRAFT_336368</name>
</gene>
<evidence type="ECO:0000256" key="1">
    <source>
        <dbReference type="ARBA" id="ARBA00006484"/>
    </source>
</evidence>
<evidence type="ECO:0000313" key="5">
    <source>
        <dbReference type="EMBL" id="KAF2481560.1"/>
    </source>
</evidence>
<dbReference type="SUPFAM" id="SSF51735">
    <property type="entry name" value="NAD(P)-binding Rossmann-fold domains"/>
    <property type="match status" value="1"/>
</dbReference>
<reference evidence="5" key="1">
    <citation type="journal article" date="2020" name="Stud. Mycol.">
        <title>101 Dothideomycetes genomes: a test case for predicting lifestyles and emergence of pathogens.</title>
        <authorList>
            <person name="Haridas S."/>
            <person name="Albert R."/>
            <person name="Binder M."/>
            <person name="Bloem J."/>
            <person name="Labutti K."/>
            <person name="Salamov A."/>
            <person name="Andreopoulos B."/>
            <person name="Baker S."/>
            <person name="Barry K."/>
            <person name="Bills G."/>
            <person name="Bluhm B."/>
            <person name="Cannon C."/>
            <person name="Castanera R."/>
            <person name="Culley D."/>
            <person name="Daum C."/>
            <person name="Ezra D."/>
            <person name="Gonzalez J."/>
            <person name="Henrissat B."/>
            <person name="Kuo A."/>
            <person name="Liang C."/>
            <person name="Lipzen A."/>
            <person name="Lutzoni F."/>
            <person name="Magnuson J."/>
            <person name="Mondo S."/>
            <person name="Nolan M."/>
            <person name="Ohm R."/>
            <person name="Pangilinan J."/>
            <person name="Park H.-J."/>
            <person name="Ramirez L."/>
            <person name="Alfaro M."/>
            <person name="Sun H."/>
            <person name="Tritt A."/>
            <person name="Yoshinaga Y."/>
            <person name="Zwiers L.-H."/>
            <person name="Turgeon B."/>
            <person name="Goodwin S."/>
            <person name="Spatafora J."/>
            <person name="Crous P."/>
            <person name="Grigoriev I."/>
        </authorList>
    </citation>
    <scope>NUCLEOTIDE SEQUENCE</scope>
    <source>
        <strain evidence="5">CBS 113389</strain>
    </source>
</reference>
<dbReference type="GeneID" id="54478940"/>
<evidence type="ECO:0000256" key="3">
    <source>
        <dbReference type="ARBA" id="ARBA00023002"/>
    </source>
</evidence>
<dbReference type="RefSeq" id="XP_033588130.1">
    <property type="nucleotide sequence ID" value="XM_033737938.1"/>
</dbReference>
<organism evidence="5 6">
    <name type="scientific">Neohortaea acidophila</name>
    <dbReference type="NCBI Taxonomy" id="245834"/>
    <lineage>
        <taxon>Eukaryota</taxon>
        <taxon>Fungi</taxon>
        <taxon>Dikarya</taxon>
        <taxon>Ascomycota</taxon>
        <taxon>Pezizomycotina</taxon>
        <taxon>Dothideomycetes</taxon>
        <taxon>Dothideomycetidae</taxon>
        <taxon>Mycosphaerellales</taxon>
        <taxon>Teratosphaeriaceae</taxon>
        <taxon>Neohortaea</taxon>
    </lineage>
</organism>
<dbReference type="PRINTS" id="PR00080">
    <property type="entry name" value="SDRFAMILY"/>
</dbReference>
<evidence type="ECO:0000256" key="4">
    <source>
        <dbReference type="RuleBase" id="RU000363"/>
    </source>
</evidence>
<dbReference type="AlphaFoldDB" id="A0A6A6PN81"/>
<dbReference type="OrthoDB" id="1274115at2759"/>
<dbReference type="Pfam" id="PF00106">
    <property type="entry name" value="adh_short"/>
    <property type="match status" value="1"/>
</dbReference>
<dbReference type="Proteomes" id="UP000799767">
    <property type="component" value="Unassembled WGS sequence"/>
</dbReference>
<dbReference type="Gene3D" id="3.40.50.720">
    <property type="entry name" value="NAD(P)-binding Rossmann-like Domain"/>
    <property type="match status" value="1"/>
</dbReference>
<protein>
    <submittedName>
        <fullName evidence="5">Uncharacterized protein</fullName>
    </submittedName>
</protein>
<dbReference type="InterPro" id="IPR002347">
    <property type="entry name" value="SDR_fam"/>
</dbReference>
<dbReference type="PANTHER" id="PTHR43976">
    <property type="entry name" value="SHORT CHAIN DEHYDROGENASE"/>
    <property type="match status" value="1"/>
</dbReference>
<dbReference type="InterPro" id="IPR020904">
    <property type="entry name" value="Sc_DH/Rdtase_CS"/>
</dbReference>
<dbReference type="PROSITE" id="PS00061">
    <property type="entry name" value="ADH_SHORT"/>
    <property type="match status" value="1"/>
</dbReference>
<proteinExistence type="inferred from homology"/>
<keyword evidence="2" id="KW-0521">NADP</keyword>
<keyword evidence="6" id="KW-1185">Reference proteome</keyword>
<name>A0A6A6PN81_9PEZI</name>
<comment type="similarity">
    <text evidence="1 4">Belongs to the short-chain dehydrogenases/reductases (SDR) family.</text>
</comment>
<dbReference type="InterPro" id="IPR051911">
    <property type="entry name" value="SDR_oxidoreductase"/>
</dbReference>
<evidence type="ECO:0000256" key="2">
    <source>
        <dbReference type="ARBA" id="ARBA00022857"/>
    </source>
</evidence>
<evidence type="ECO:0000313" key="6">
    <source>
        <dbReference type="Proteomes" id="UP000799767"/>
    </source>
</evidence>
<dbReference type="PANTHER" id="PTHR43976:SF16">
    <property type="entry name" value="SHORT-CHAIN DEHYDROGENASE_REDUCTASE FAMILY PROTEIN"/>
    <property type="match status" value="1"/>
</dbReference>
<dbReference type="CDD" id="cd05374">
    <property type="entry name" value="17beta-HSD-like_SDR_c"/>
    <property type="match status" value="1"/>
</dbReference>
<dbReference type="InterPro" id="IPR036291">
    <property type="entry name" value="NAD(P)-bd_dom_sf"/>
</dbReference>
<accession>A0A6A6PN81</accession>
<sequence length="359" mass="38505">MLARKRAGGSCLGSKIIPGATIKDKYSVNGREDSKVANNDSTCTVRVAFHSTSMFEVWFITGVSSGLGFEMALQALQQGFRVIGTVRNKQRAAKEITAIEGAGGTIVVLDITDAEACYRVFAEADKIHGQIDVLVNNAGASYLGALEDFTYVTITIYWGAALTCKRIDSDEEVQAQMDLCFGAPYRLIRAALPSYRRRRTGTIVNISSSAGIDGIAACGLYAASKFALEGFSEALAREVEVYNVKVVIVEPGAFRTNFLGAYIRSKSTTNLVHYPAAQASFDKFDAWSGKQPGDTVKGAAAIVRVASGKGTNGPQVGKAMRLPLGNDCVARLEAKIKSMKDDLDGNRSLSESTNHDDLK</sequence>
<dbReference type="GO" id="GO:0016491">
    <property type="term" value="F:oxidoreductase activity"/>
    <property type="evidence" value="ECO:0007669"/>
    <property type="project" value="UniProtKB-KW"/>
</dbReference>